<name>A0ABP1EQ04_9FLAO</name>
<feature type="transmembrane region" description="Helical" evidence="6">
    <location>
        <begin position="463"/>
        <end position="479"/>
    </location>
</feature>
<keyword evidence="8" id="KW-1185">Reference proteome</keyword>
<dbReference type="PANTHER" id="PTHR30250:SF26">
    <property type="entry name" value="PSMA PROTEIN"/>
    <property type="match status" value="1"/>
</dbReference>
<gene>
    <name evidence="7" type="ORF">T190607A01A_40074</name>
</gene>
<dbReference type="Proteomes" id="UP001497416">
    <property type="component" value="Unassembled WGS sequence"/>
</dbReference>
<feature type="transmembrane region" description="Helical" evidence="6">
    <location>
        <begin position="95"/>
        <end position="114"/>
    </location>
</feature>
<evidence type="ECO:0000256" key="1">
    <source>
        <dbReference type="ARBA" id="ARBA00004651"/>
    </source>
</evidence>
<dbReference type="PANTHER" id="PTHR30250">
    <property type="entry name" value="PST FAMILY PREDICTED COLANIC ACID TRANSPORTER"/>
    <property type="match status" value="1"/>
</dbReference>
<keyword evidence="5 6" id="KW-0472">Membrane</keyword>
<feature type="transmembrane region" description="Helical" evidence="6">
    <location>
        <begin position="381"/>
        <end position="398"/>
    </location>
</feature>
<organism evidence="7 8">
    <name type="scientific">Tenacibaculum platacis</name>
    <dbReference type="NCBI Taxonomy" id="3137852"/>
    <lineage>
        <taxon>Bacteria</taxon>
        <taxon>Pseudomonadati</taxon>
        <taxon>Bacteroidota</taxon>
        <taxon>Flavobacteriia</taxon>
        <taxon>Flavobacteriales</taxon>
        <taxon>Flavobacteriaceae</taxon>
        <taxon>Tenacibaculum</taxon>
    </lineage>
</organism>
<evidence type="ECO:0000256" key="5">
    <source>
        <dbReference type="ARBA" id="ARBA00023136"/>
    </source>
</evidence>
<reference evidence="7 8" key="1">
    <citation type="submission" date="2024-05" db="EMBL/GenBank/DDBJ databases">
        <authorList>
            <person name="Duchaud E."/>
        </authorList>
    </citation>
    <scope>NUCLEOTIDE SEQUENCE [LARGE SCALE GENOMIC DNA]</scope>
    <source>
        <strain evidence="7">Ena-SAMPLE-TAB-13-05-2024-13:56:06:370-140302</strain>
    </source>
</reference>
<feature type="transmembrane region" description="Helical" evidence="6">
    <location>
        <begin position="134"/>
        <end position="155"/>
    </location>
</feature>
<keyword evidence="2" id="KW-1003">Cell membrane</keyword>
<feature type="transmembrane region" description="Helical" evidence="6">
    <location>
        <begin position="167"/>
        <end position="183"/>
    </location>
</feature>
<feature type="transmembrane region" description="Helical" evidence="6">
    <location>
        <begin position="440"/>
        <end position="457"/>
    </location>
</feature>
<feature type="transmembrane region" description="Helical" evidence="6">
    <location>
        <begin position="16"/>
        <end position="38"/>
    </location>
</feature>
<proteinExistence type="predicted"/>
<feature type="transmembrane region" description="Helical" evidence="6">
    <location>
        <begin position="189"/>
        <end position="211"/>
    </location>
</feature>
<feature type="transmembrane region" description="Helical" evidence="6">
    <location>
        <begin position="404"/>
        <end position="428"/>
    </location>
</feature>
<dbReference type="EMBL" id="CAXIXY010000006">
    <property type="protein sequence ID" value="CAL2090743.1"/>
    <property type="molecule type" value="Genomic_DNA"/>
</dbReference>
<evidence type="ECO:0008006" key="9">
    <source>
        <dbReference type="Google" id="ProtNLM"/>
    </source>
</evidence>
<feature type="transmembrane region" description="Helical" evidence="6">
    <location>
        <begin position="314"/>
        <end position="333"/>
    </location>
</feature>
<comment type="subcellular location">
    <subcellularLocation>
        <location evidence="1">Cell membrane</location>
        <topology evidence="1">Multi-pass membrane protein</topology>
    </subcellularLocation>
</comment>
<protein>
    <recommendedName>
        <fullName evidence="9">O-antigen/teichoic acid export membrane protein</fullName>
    </recommendedName>
</protein>
<keyword evidence="3 6" id="KW-0812">Transmembrane</keyword>
<evidence type="ECO:0000256" key="2">
    <source>
        <dbReference type="ARBA" id="ARBA00022475"/>
    </source>
</evidence>
<evidence type="ECO:0000313" key="7">
    <source>
        <dbReference type="EMBL" id="CAL2090743.1"/>
    </source>
</evidence>
<sequence length="489" mass="56911">MFKVLKNSGYAKSLKWGFFSIIINFLRQILLVPVFLYAIGKDGFAFWIIIQTVSLMIRSVNLGQLNYTSNLINLNYHLDKQKVDEELSKGQSANVVLMSIQLILAILVSFPEVIQLYTQYGYNEIIDVKAQYSIFFLIISTVVYQYASLFLLRLLEPVGKINLTIKYQAIGELLTLLVTGLVIYFTKSIFNTCLVMFIMNIFYCIYLYFYVRKELPFSLFMTKGFSIVQGLKIIKESFLLSISFVIEKVYEIGLNLFVAKLFSPTVLTMFSTNRVMSNASVKVSNIITIPLLPDMQKQFALKDKTGIILKMKKFWNVTSLLIVVFLVLVLPFIEPLFNIWTRGEIEYNNKLVVYMFIAIVFQNYSTIIVELMKKTNLSIEILIYNLVKVLVIICMFYFSSMNSFIEGLGLSLFVGELVSLFLISYILYKRVINFMFFKEFLKTIFPLLLFASSMLIYAEINDYYFLFVFNLVVIFLFNRKRILRYVFNL</sequence>
<keyword evidence="4 6" id="KW-1133">Transmembrane helix</keyword>
<dbReference type="InterPro" id="IPR050833">
    <property type="entry name" value="Poly_Biosynth_Transport"/>
</dbReference>
<evidence type="ECO:0000313" key="8">
    <source>
        <dbReference type="Proteomes" id="UP001497416"/>
    </source>
</evidence>
<feature type="transmembrane region" description="Helical" evidence="6">
    <location>
        <begin position="44"/>
        <end position="61"/>
    </location>
</feature>
<feature type="transmembrane region" description="Helical" evidence="6">
    <location>
        <begin position="353"/>
        <end position="369"/>
    </location>
</feature>
<comment type="caution">
    <text evidence="7">The sequence shown here is derived from an EMBL/GenBank/DDBJ whole genome shotgun (WGS) entry which is preliminary data.</text>
</comment>
<evidence type="ECO:0000256" key="6">
    <source>
        <dbReference type="SAM" id="Phobius"/>
    </source>
</evidence>
<evidence type="ECO:0000256" key="3">
    <source>
        <dbReference type="ARBA" id="ARBA00022692"/>
    </source>
</evidence>
<evidence type="ECO:0000256" key="4">
    <source>
        <dbReference type="ARBA" id="ARBA00022989"/>
    </source>
</evidence>
<accession>A0ABP1EQ04</accession>